<evidence type="ECO:0008006" key="4">
    <source>
        <dbReference type="Google" id="ProtNLM"/>
    </source>
</evidence>
<evidence type="ECO:0000256" key="1">
    <source>
        <dbReference type="SAM" id="SignalP"/>
    </source>
</evidence>
<comment type="caution">
    <text evidence="2">The sequence shown here is derived from an EMBL/GenBank/DDBJ whole genome shotgun (WGS) entry which is preliminary data.</text>
</comment>
<reference evidence="2 3" key="1">
    <citation type="submission" date="2021-03" db="EMBL/GenBank/DDBJ databases">
        <title>Fibrella sp. HMF5036 genome sequencing and assembly.</title>
        <authorList>
            <person name="Kang H."/>
            <person name="Kim H."/>
            <person name="Bae S."/>
            <person name="Joh K."/>
        </authorList>
    </citation>
    <scope>NUCLEOTIDE SEQUENCE [LARGE SCALE GENOMIC DNA]</scope>
    <source>
        <strain evidence="2 3">HMF5036</strain>
    </source>
</reference>
<sequence length="220" mass="23280">MKALLVSLCVLYGVPTLAQGYKPFKVNVSVGYGVQPVAGARGGMLVSIEPRYSLTNQFELGVRLGSVFPAQSVPATVYQTDRYTDTPVVSALATANFWLTPGRVRPYVGIGLGSYWATTSTYKAELLPSGGASVTSIGRSVSKPGGMVRVGVKTGHVHLAAEYNLVGSTAQQDPDYRDSAILGYLNGQPLYNNTTKVINWTTPNAYFGAHVGIDIGGGSR</sequence>
<evidence type="ECO:0000313" key="2">
    <source>
        <dbReference type="EMBL" id="MBO0933663.1"/>
    </source>
</evidence>
<protein>
    <recommendedName>
        <fullName evidence="4">Outer membrane protein beta-barrel domain-containing protein</fullName>
    </recommendedName>
</protein>
<dbReference type="InterPro" id="IPR011250">
    <property type="entry name" value="OMP/PagP_B-barrel"/>
</dbReference>
<dbReference type="SUPFAM" id="SSF56925">
    <property type="entry name" value="OMPA-like"/>
    <property type="match status" value="1"/>
</dbReference>
<name>A0A939GC41_9BACT</name>
<keyword evidence="1" id="KW-0732">Signal</keyword>
<dbReference type="Proteomes" id="UP000664795">
    <property type="component" value="Unassembled WGS sequence"/>
</dbReference>
<keyword evidence="3" id="KW-1185">Reference proteome</keyword>
<dbReference type="EMBL" id="JAFMYU010000021">
    <property type="protein sequence ID" value="MBO0933663.1"/>
    <property type="molecule type" value="Genomic_DNA"/>
</dbReference>
<accession>A0A939GC41</accession>
<dbReference type="AlphaFoldDB" id="A0A939GC41"/>
<feature type="signal peptide" evidence="1">
    <location>
        <begin position="1"/>
        <end position="18"/>
    </location>
</feature>
<gene>
    <name evidence="2" type="ORF">J2I48_21830</name>
</gene>
<evidence type="ECO:0000313" key="3">
    <source>
        <dbReference type="Proteomes" id="UP000664795"/>
    </source>
</evidence>
<dbReference type="RefSeq" id="WP_207337621.1">
    <property type="nucleotide sequence ID" value="NZ_JAFMYU010000021.1"/>
</dbReference>
<feature type="chain" id="PRO_5037048099" description="Outer membrane protein beta-barrel domain-containing protein" evidence="1">
    <location>
        <begin position="19"/>
        <end position="220"/>
    </location>
</feature>
<organism evidence="2 3">
    <name type="scientific">Fibrella aquatilis</name>
    <dbReference type="NCBI Taxonomy" id="2817059"/>
    <lineage>
        <taxon>Bacteria</taxon>
        <taxon>Pseudomonadati</taxon>
        <taxon>Bacteroidota</taxon>
        <taxon>Cytophagia</taxon>
        <taxon>Cytophagales</taxon>
        <taxon>Spirosomataceae</taxon>
        <taxon>Fibrella</taxon>
    </lineage>
</organism>
<proteinExistence type="predicted"/>